<feature type="transmembrane region" description="Helical" evidence="1">
    <location>
        <begin position="60"/>
        <end position="78"/>
    </location>
</feature>
<proteinExistence type="predicted"/>
<protein>
    <recommendedName>
        <fullName evidence="2">VanZ-like domain-containing protein</fullName>
    </recommendedName>
</protein>
<organism evidence="3 4">
    <name type="scientific">Coprobacillus cateniformis</name>
    <dbReference type="NCBI Taxonomy" id="100884"/>
    <lineage>
        <taxon>Bacteria</taxon>
        <taxon>Bacillati</taxon>
        <taxon>Bacillota</taxon>
        <taxon>Erysipelotrichia</taxon>
        <taxon>Erysipelotrichales</taxon>
        <taxon>Coprobacillaceae</taxon>
        <taxon>Coprobacillus</taxon>
    </lineage>
</organism>
<dbReference type="STRING" id="100884.GCA_000269565_01405"/>
<evidence type="ECO:0000256" key="1">
    <source>
        <dbReference type="SAM" id="Phobius"/>
    </source>
</evidence>
<comment type="caution">
    <text evidence="3">The sequence shown here is derived from an EMBL/GenBank/DDBJ whole genome shotgun (WGS) entry which is preliminary data.</text>
</comment>
<dbReference type="PANTHER" id="PTHR36834">
    <property type="entry name" value="MEMBRANE PROTEIN-RELATED"/>
    <property type="match status" value="1"/>
</dbReference>
<reference evidence="3 4" key="1">
    <citation type="submission" date="2010-12" db="EMBL/GenBank/DDBJ databases">
        <title>The Genome Sequence of Coprobacillus sp. strain 29_1.</title>
        <authorList>
            <consortium name="The Broad Institute Genome Sequencing Platform"/>
            <person name="Earl A."/>
            <person name="Ward D."/>
            <person name="Feldgarden M."/>
            <person name="Gevers D."/>
            <person name="Daigneault M."/>
            <person name="Sibley C.D."/>
            <person name="White A."/>
            <person name="Strauss J."/>
            <person name="Allen-Vercoe E."/>
            <person name="Young S.K."/>
            <person name="Zeng Q."/>
            <person name="Gargeya S."/>
            <person name="Fitzgerald M."/>
            <person name="Haas B."/>
            <person name="Abouelleil A."/>
            <person name="Alvarado L."/>
            <person name="Arachchi H.M."/>
            <person name="Berlin A."/>
            <person name="Brown A."/>
            <person name="Chapman S.B."/>
            <person name="Chen Z."/>
            <person name="Dunbar C."/>
            <person name="Freedman E."/>
            <person name="Gearin G."/>
            <person name="Gellesch M."/>
            <person name="Goldberg J."/>
            <person name="Griggs A."/>
            <person name="Gujja S."/>
            <person name="Heilman E."/>
            <person name="Heiman D."/>
            <person name="Howarth C."/>
            <person name="Larson L."/>
            <person name="Lui A."/>
            <person name="MacDonald P.J.P."/>
            <person name="Mehta T."/>
            <person name="Montmayeur A."/>
            <person name="Murphy C."/>
            <person name="Neiman D."/>
            <person name="Pearson M."/>
            <person name="Priest M."/>
            <person name="Roberts A."/>
            <person name="Saif S."/>
            <person name="Shea T."/>
            <person name="Shenoy N."/>
            <person name="Sisk P."/>
            <person name="Stolte C."/>
            <person name="Sykes S."/>
            <person name="White J."/>
            <person name="Yandava C."/>
            <person name="Nusbaum C."/>
            <person name="Birren B."/>
        </authorList>
    </citation>
    <scope>NUCLEOTIDE SEQUENCE [LARGE SCALE GENOMIC DNA]</scope>
    <source>
        <strain evidence="3 4">29_1</strain>
    </source>
</reference>
<evidence type="ECO:0000313" key="4">
    <source>
        <dbReference type="Proteomes" id="UP000003157"/>
    </source>
</evidence>
<gene>
    <name evidence="3" type="ORF">HMPREF9488_00303</name>
</gene>
<evidence type="ECO:0000259" key="2">
    <source>
        <dbReference type="Pfam" id="PF04892"/>
    </source>
</evidence>
<feature type="transmembrane region" description="Helical" evidence="1">
    <location>
        <begin position="7"/>
        <end position="29"/>
    </location>
</feature>
<dbReference type="EMBL" id="ADKX01000003">
    <property type="protein sequence ID" value="EFW06416.1"/>
    <property type="molecule type" value="Genomic_DNA"/>
</dbReference>
<keyword evidence="4" id="KW-1185">Reference proteome</keyword>
<dbReference type="Pfam" id="PF04892">
    <property type="entry name" value="VanZ"/>
    <property type="match status" value="1"/>
</dbReference>
<feature type="transmembrane region" description="Helical" evidence="1">
    <location>
        <begin position="90"/>
        <end position="112"/>
    </location>
</feature>
<dbReference type="PANTHER" id="PTHR36834:SF1">
    <property type="entry name" value="INTEGRAL MEMBRANE PROTEIN"/>
    <property type="match status" value="1"/>
</dbReference>
<keyword evidence="1" id="KW-1133">Transmembrane helix</keyword>
<keyword evidence="1" id="KW-0812">Transmembrane</keyword>
<accession>E7G6B5</accession>
<dbReference type="InterPro" id="IPR053150">
    <property type="entry name" value="Teicoplanin_resist-assoc"/>
</dbReference>
<dbReference type="HOGENOM" id="CLU_1649258_0_0_9"/>
<feature type="domain" description="VanZ-like" evidence="2">
    <location>
        <begin position="13"/>
        <end position="140"/>
    </location>
</feature>
<dbReference type="Proteomes" id="UP000003157">
    <property type="component" value="Unassembled WGS sequence"/>
</dbReference>
<feature type="transmembrane region" description="Helical" evidence="1">
    <location>
        <begin position="124"/>
        <end position="145"/>
    </location>
</feature>
<dbReference type="AlphaFoldDB" id="E7G6B5"/>
<keyword evidence="1" id="KW-0472">Membrane</keyword>
<dbReference type="eggNOG" id="COG4767">
    <property type="taxonomic scope" value="Bacteria"/>
</dbReference>
<name>E7G6B5_9FIRM</name>
<sequence length="160" mass="18642">MEKRINLFFYIVFICYLLCVFLITIPPFFSFQSIEVQELLHFVNIIPLSNNQGGFLSSQDFSQCIMNAIMFVPLGVLLPLTLKRRIRIRYFIFICFGFSLTIEVIQLIGTYSGLLLRSFDVNDILFNTIGGTFTYGFASFIFDCLQKYHYIEKEQAQSLF</sequence>
<evidence type="ECO:0000313" key="3">
    <source>
        <dbReference type="EMBL" id="EFW06416.1"/>
    </source>
</evidence>
<dbReference type="InterPro" id="IPR006976">
    <property type="entry name" value="VanZ-like"/>
</dbReference>